<keyword evidence="16" id="KW-1185">Reference proteome</keyword>
<sequence>MEAVDTAALGANSAPIDPNGSEAAAILLMLLGDNEAAEILSHLEPYEVQHLGSAMFGVADVTEDQVESVFHTFLEKTRARTTIGFGAAPRIRAVMEHALGAERAGNVLARITPPTRSRALEALRWMDAKTIAALIEQEHPQIAALVVAHLEPPIAADVLQLLPSEMQPDVIYRVARLESVTPEALEELERILVREVGRVSFSSSAPTRGGASEAAKIMNNMRSGQEQRIIRTLGKIDKNLAQRIEDEMFIFEDLMDLDEKNLGILLRNVDNEVLIVALKGADERLKDKMFGCMSSRAADSIKDEMEARGPMRLAEVQDAQKEVLAMARRLADAGTIMLAGRGEDYV</sequence>
<evidence type="ECO:0000313" key="16">
    <source>
        <dbReference type="Proteomes" id="UP000321249"/>
    </source>
</evidence>
<proteinExistence type="inferred from homology"/>
<comment type="subcellular location">
    <subcellularLocation>
        <location evidence="1 11">Bacterial flagellum basal body</location>
    </subcellularLocation>
    <subcellularLocation>
        <location evidence="11">Cell inner membrane</location>
        <topology evidence="11">Peripheral membrane protein</topology>
        <orientation evidence="11">Cytoplasmic side</orientation>
    </subcellularLocation>
    <subcellularLocation>
        <location evidence="2">Cell membrane</location>
        <topology evidence="2">Peripheral membrane protein</topology>
        <orientation evidence="2">Cytoplasmic side</orientation>
    </subcellularLocation>
</comment>
<evidence type="ECO:0000259" key="12">
    <source>
        <dbReference type="Pfam" id="PF01706"/>
    </source>
</evidence>
<dbReference type="RefSeq" id="WP_147043203.1">
    <property type="nucleotide sequence ID" value="NZ_BAABIR010000004.1"/>
</dbReference>
<accession>A0A5C6TU44</accession>
<evidence type="ECO:0000259" key="13">
    <source>
        <dbReference type="Pfam" id="PF14841"/>
    </source>
</evidence>
<dbReference type="OrthoDB" id="9780302at2"/>
<evidence type="ECO:0000256" key="2">
    <source>
        <dbReference type="ARBA" id="ARBA00004413"/>
    </source>
</evidence>
<dbReference type="Gene3D" id="1.10.220.30">
    <property type="match status" value="3"/>
</dbReference>
<keyword evidence="15" id="KW-0966">Cell projection</keyword>
<dbReference type="InterPro" id="IPR000090">
    <property type="entry name" value="Flg_Motor_Flig"/>
</dbReference>
<feature type="domain" description="Flagellar motor switch protein FliG C-terminal" evidence="12">
    <location>
        <begin position="232"/>
        <end position="338"/>
    </location>
</feature>
<gene>
    <name evidence="15" type="primary">fliG</name>
    <name evidence="15" type="ORF">FRZ32_09065</name>
</gene>
<keyword evidence="15" id="KW-0969">Cilium</keyword>
<dbReference type="PIRSF" id="PIRSF003161">
    <property type="entry name" value="FliG"/>
    <property type="match status" value="1"/>
</dbReference>
<dbReference type="Pfam" id="PF14841">
    <property type="entry name" value="FliG_M"/>
    <property type="match status" value="1"/>
</dbReference>
<dbReference type="Pfam" id="PF01706">
    <property type="entry name" value="FliG_C"/>
    <property type="match status" value="1"/>
</dbReference>
<dbReference type="InterPro" id="IPR028263">
    <property type="entry name" value="FliG_N"/>
</dbReference>
<comment type="function">
    <text evidence="10 11">FliG is one of three proteins (FliG, FliN, FliM) that forms the rotor-mounted switch complex (C ring), located at the base of the basal body. This complex interacts with the CheY and CheZ chemotaxis proteins, in addition to contacting components of the motor that determine the direction of flagellar rotation.</text>
</comment>
<evidence type="ECO:0000256" key="3">
    <source>
        <dbReference type="ARBA" id="ARBA00010299"/>
    </source>
</evidence>
<feature type="domain" description="Flagellar motor switch protein FliG middle" evidence="13">
    <location>
        <begin position="129"/>
        <end position="197"/>
    </location>
</feature>
<dbReference type="SUPFAM" id="SSF48029">
    <property type="entry name" value="FliG"/>
    <property type="match status" value="2"/>
</dbReference>
<dbReference type="PANTHER" id="PTHR30534:SF0">
    <property type="entry name" value="FLAGELLAR MOTOR SWITCH PROTEIN FLIG"/>
    <property type="match status" value="1"/>
</dbReference>
<protein>
    <recommendedName>
        <fullName evidence="4 11">Flagellar motor switch protein FliG</fullName>
    </recommendedName>
</protein>
<evidence type="ECO:0000256" key="10">
    <source>
        <dbReference type="ARBA" id="ARBA00025598"/>
    </source>
</evidence>
<keyword evidence="9 11" id="KW-0975">Bacterial flagellum</keyword>
<name>A0A5C6TU44_9SPHN</name>
<evidence type="ECO:0000256" key="6">
    <source>
        <dbReference type="ARBA" id="ARBA00022500"/>
    </source>
</evidence>
<reference evidence="15 16" key="1">
    <citation type="journal article" date="2015" name="J. Microbiol.">
        <title>Sphingosinicella ginsenosidimutans sp. nov., with ginsenoside converting activity.</title>
        <authorList>
            <person name="Kim J.K."/>
            <person name="Kang M.S."/>
            <person name="Park S.C."/>
            <person name="Kim K.M."/>
            <person name="Choi K."/>
            <person name="Yoon M.H."/>
            <person name="Im W.T."/>
        </authorList>
    </citation>
    <scope>NUCLEOTIDE SEQUENCE [LARGE SCALE GENOMIC DNA]</scope>
    <source>
        <strain evidence="15 16">BS-11</strain>
    </source>
</reference>
<evidence type="ECO:0000256" key="1">
    <source>
        <dbReference type="ARBA" id="ARBA00004117"/>
    </source>
</evidence>
<comment type="similarity">
    <text evidence="3 11">Belongs to the FliG family.</text>
</comment>
<feature type="domain" description="Flagellar motor switch protein FliG N-terminal" evidence="14">
    <location>
        <begin position="20"/>
        <end position="118"/>
    </location>
</feature>
<evidence type="ECO:0000256" key="5">
    <source>
        <dbReference type="ARBA" id="ARBA00022475"/>
    </source>
</evidence>
<dbReference type="GO" id="GO:0005886">
    <property type="term" value="C:plasma membrane"/>
    <property type="evidence" value="ECO:0007669"/>
    <property type="project" value="UniProtKB-SubCell"/>
</dbReference>
<comment type="caution">
    <text evidence="15">The sequence shown here is derived from an EMBL/GenBank/DDBJ whole genome shotgun (WGS) entry which is preliminary data.</text>
</comment>
<dbReference type="InterPro" id="IPR023087">
    <property type="entry name" value="Flg_Motor_Flig_C"/>
</dbReference>
<dbReference type="AlphaFoldDB" id="A0A5C6TU44"/>
<dbReference type="NCBIfam" id="TIGR00207">
    <property type="entry name" value="fliG"/>
    <property type="match status" value="1"/>
</dbReference>
<dbReference type="GO" id="GO:0003774">
    <property type="term" value="F:cytoskeletal motor activity"/>
    <property type="evidence" value="ECO:0007669"/>
    <property type="project" value="InterPro"/>
</dbReference>
<evidence type="ECO:0000256" key="7">
    <source>
        <dbReference type="ARBA" id="ARBA00022779"/>
    </source>
</evidence>
<evidence type="ECO:0000313" key="15">
    <source>
        <dbReference type="EMBL" id="TXC63796.1"/>
    </source>
</evidence>
<dbReference type="PANTHER" id="PTHR30534">
    <property type="entry name" value="FLAGELLAR MOTOR SWITCH PROTEIN FLIG"/>
    <property type="match status" value="1"/>
</dbReference>
<evidence type="ECO:0000256" key="9">
    <source>
        <dbReference type="ARBA" id="ARBA00023143"/>
    </source>
</evidence>
<dbReference type="InterPro" id="IPR032779">
    <property type="entry name" value="FliG_M"/>
</dbReference>
<dbReference type="InterPro" id="IPR011002">
    <property type="entry name" value="FliG_a-hlx"/>
</dbReference>
<evidence type="ECO:0000256" key="11">
    <source>
        <dbReference type="PIRNR" id="PIRNR003161"/>
    </source>
</evidence>
<keyword evidence="5 11" id="KW-1003">Cell membrane</keyword>
<keyword evidence="6 11" id="KW-0145">Chemotaxis</keyword>
<organism evidence="15 16">
    <name type="scientific">Allosphingosinicella ginsenosidimutans</name>
    <dbReference type="NCBI Taxonomy" id="1176539"/>
    <lineage>
        <taxon>Bacteria</taxon>
        <taxon>Pseudomonadati</taxon>
        <taxon>Pseudomonadota</taxon>
        <taxon>Alphaproteobacteria</taxon>
        <taxon>Sphingomonadales</taxon>
        <taxon>Sphingomonadaceae</taxon>
        <taxon>Allosphingosinicella</taxon>
    </lineage>
</organism>
<dbReference type="Pfam" id="PF14842">
    <property type="entry name" value="FliG_N"/>
    <property type="match status" value="1"/>
</dbReference>
<evidence type="ECO:0000259" key="14">
    <source>
        <dbReference type="Pfam" id="PF14842"/>
    </source>
</evidence>
<dbReference type="GO" id="GO:0006935">
    <property type="term" value="P:chemotaxis"/>
    <property type="evidence" value="ECO:0007669"/>
    <property type="project" value="UniProtKB-KW"/>
</dbReference>
<keyword evidence="15" id="KW-0282">Flagellum</keyword>
<keyword evidence="11" id="KW-0997">Cell inner membrane</keyword>
<keyword evidence="8 11" id="KW-0472">Membrane</keyword>
<keyword evidence="7 11" id="KW-0283">Flagellar rotation</keyword>
<dbReference type="Proteomes" id="UP000321249">
    <property type="component" value="Unassembled WGS sequence"/>
</dbReference>
<evidence type="ECO:0000256" key="4">
    <source>
        <dbReference type="ARBA" id="ARBA00021870"/>
    </source>
</evidence>
<dbReference type="PRINTS" id="PR00954">
    <property type="entry name" value="FLGMOTORFLIG"/>
</dbReference>
<dbReference type="GO" id="GO:0071973">
    <property type="term" value="P:bacterial-type flagellum-dependent cell motility"/>
    <property type="evidence" value="ECO:0007669"/>
    <property type="project" value="InterPro"/>
</dbReference>
<dbReference type="EMBL" id="VOQQ01000001">
    <property type="protein sequence ID" value="TXC63796.1"/>
    <property type="molecule type" value="Genomic_DNA"/>
</dbReference>
<dbReference type="GO" id="GO:0009425">
    <property type="term" value="C:bacterial-type flagellum basal body"/>
    <property type="evidence" value="ECO:0007669"/>
    <property type="project" value="UniProtKB-SubCell"/>
</dbReference>
<evidence type="ECO:0000256" key="8">
    <source>
        <dbReference type="ARBA" id="ARBA00023136"/>
    </source>
</evidence>